<comment type="similarity">
    <text evidence="3">Belongs to the PTPS family. QueD subfamily.</text>
</comment>
<proteinExistence type="inferred from homology"/>
<dbReference type="PROSITE" id="PS00987">
    <property type="entry name" value="PTPS_1"/>
    <property type="match status" value="1"/>
</dbReference>
<dbReference type="SUPFAM" id="SSF55620">
    <property type="entry name" value="Tetrahydrobiopterin biosynthesis enzymes-like"/>
    <property type="match status" value="2"/>
</dbReference>
<dbReference type="GO" id="GO:0003874">
    <property type="term" value="F:6-pyruvoyltetrahydropterin synthase activity"/>
    <property type="evidence" value="ECO:0007669"/>
    <property type="project" value="InterPro"/>
</dbReference>
<dbReference type="RefSeq" id="WP_066783190.1">
    <property type="nucleotide sequence ID" value="NZ_LWQS01000033.1"/>
</dbReference>
<comment type="caution">
    <text evidence="11">The sequence shown here is derived from an EMBL/GenBank/DDBJ whole genome shotgun (WGS) entry which is preliminary data.</text>
</comment>
<evidence type="ECO:0000256" key="8">
    <source>
        <dbReference type="ARBA" id="ARBA00023239"/>
    </source>
</evidence>
<dbReference type="STRING" id="1707952.A6A03_08565"/>
<dbReference type="GO" id="GO:0006729">
    <property type="term" value="P:tetrahydrobiopterin biosynthetic process"/>
    <property type="evidence" value="ECO:0007669"/>
    <property type="project" value="InterPro"/>
</dbReference>
<keyword evidence="8" id="KW-0456">Lyase</keyword>
<accession>A0A178MI46</accession>
<keyword evidence="12" id="KW-1185">Reference proteome</keyword>
<dbReference type="InterPro" id="IPR007115">
    <property type="entry name" value="6-PTP_synth/QueD"/>
</dbReference>
<evidence type="ECO:0000256" key="9">
    <source>
        <dbReference type="ARBA" id="ARBA00031449"/>
    </source>
</evidence>
<dbReference type="InterPro" id="IPR038418">
    <property type="entry name" value="6-PTP_synth/QueD_sf"/>
</dbReference>
<evidence type="ECO:0000256" key="7">
    <source>
        <dbReference type="ARBA" id="ARBA00022833"/>
    </source>
</evidence>
<gene>
    <name evidence="11" type="ORF">A6A03_08565</name>
</gene>
<evidence type="ECO:0000313" key="12">
    <source>
        <dbReference type="Proteomes" id="UP000078287"/>
    </source>
</evidence>
<evidence type="ECO:0000256" key="5">
    <source>
        <dbReference type="ARBA" id="ARBA00018141"/>
    </source>
</evidence>
<dbReference type="PANTHER" id="PTHR12589">
    <property type="entry name" value="PYRUVOYL TETRAHYDROBIOPTERIN SYNTHASE"/>
    <property type="match status" value="1"/>
</dbReference>
<organism evidence="11 12">
    <name type="scientific">Chloroflexus islandicus</name>
    <dbReference type="NCBI Taxonomy" id="1707952"/>
    <lineage>
        <taxon>Bacteria</taxon>
        <taxon>Bacillati</taxon>
        <taxon>Chloroflexota</taxon>
        <taxon>Chloroflexia</taxon>
        <taxon>Chloroflexales</taxon>
        <taxon>Chloroflexineae</taxon>
        <taxon>Chloroflexaceae</taxon>
        <taxon>Chloroflexus</taxon>
    </lineage>
</organism>
<comment type="catalytic activity">
    <reaction evidence="10">
        <text>7,8-dihydroneopterin 3'-triphosphate + H2O = 6-carboxy-5,6,7,8-tetrahydropterin + triphosphate + acetaldehyde + 2 H(+)</text>
        <dbReference type="Rhea" id="RHEA:27966"/>
        <dbReference type="ChEBI" id="CHEBI:15343"/>
        <dbReference type="ChEBI" id="CHEBI:15377"/>
        <dbReference type="ChEBI" id="CHEBI:15378"/>
        <dbReference type="ChEBI" id="CHEBI:18036"/>
        <dbReference type="ChEBI" id="CHEBI:58462"/>
        <dbReference type="ChEBI" id="CHEBI:61032"/>
        <dbReference type="EC" id="4.1.2.50"/>
    </reaction>
</comment>
<protein>
    <recommendedName>
        <fullName evidence="5">6-carboxy-5,6,7,8-tetrahydropterin synthase</fullName>
        <ecNumber evidence="4">4.1.2.50</ecNumber>
    </recommendedName>
    <alternativeName>
        <fullName evidence="9">Queuosine biosynthesis protein QueD</fullName>
    </alternativeName>
</protein>
<evidence type="ECO:0000256" key="6">
    <source>
        <dbReference type="ARBA" id="ARBA00022723"/>
    </source>
</evidence>
<sequence>MVIATRRFEFSAAHRYWRDDWSAAENERVFGPYTSPYGHGHNYILDVSITGQLDERTGMVMNMTELKAIVNEVLEEFDHKHLNFDTPYFRDQVPTTENFVRVLWRLIAARLPAHARLAHLRLYEQPDLWADYDGVGETQFSRLYMFASAHRLHAPALNDAENREIYGKCNNPNGHGHNYTLEVTVQGEIDPATGMLVDMAWLDQTVHSVIDPLHLHHLDNEIAAFADRPSTAENIIVYLWNELAPRLAGRLALLRLWETRKNIFSYAGPVSVPA</sequence>
<keyword evidence="6" id="KW-0479">Metal-binding</keyword>
<dbReference type="GO" id="GO:0046872">
    <property type="term" value="F:metal ion binding"/>
    <property type="evidence" value="ECO:0007669"/>
    <property type="project" value="UniProtKB-KW"/>
</dbReference>
<evidence type="ECO:0000313" key="11">
    <source>
        <dbReference type="EMBL" id="OAN48233.1"/>
    </source>
</evidence>
<dbReference type="GO" id="GO:0070497">
    <property type="term" value="F:6-carboxytetrahydropterin synthase activity"/>
    <property type="evidence" value="ECO:0007669"/>
    <property type="project" value="UniProtKB-EC"/>
</dbReference>
<dbReference type="Gene3D" id="3.30.479.10">
    <property type="entry name" value="6-pyruvoyl tetrahydropterin synthase/QueD"/>
    <property type="match status" value="2"/>
</dbReference>
<reference evidence="11 12" key="1">
    <citation type="submission" date="2016-04" db="EMBL/GenBank/DDBJ databases">
        <title>Chloroflexus islandicus sp. nov., a thermophilic filamentous anoxygenic phototrophic bacterium from geyser Strokkur (Iceland).</title>
        <authorList>
            <person name="Gaisin V.A."/>
            <person name="Kalashnikov A.M."/>
            <person name="Sukhacheva M.V."/>
            <person name="Grouzdev D.S."/>
            <person name="Ivanov T.M."/>
            <person name="Kuznetsov B."/>
            <person name="Gorlenko V.M."/>
        </authorList>
    </citation>
    <scope>NUCLEOTIDE SEQUENCE [LARGE SCALE GENOMIC DNA]</scope>
    <source>
        <strain evidence="12">isl-2</strain>
    </source>
</reference>
<dbReference type="UniPathway" id="UPA00391"/>
<comment type="pathway">
    <text evidence="2">Purine metabolism; 7-cyano-7-deazaguanine biosynthesis.</text>
</comment>
<dbReference type="InterPro" id="IPR022470">
    <property type="entry name" value="PTPS_Cys_AS"/>
</dbReference>
<evidence type="ECO:0000256" key="4">
    <source>
        <dbReference type="ARBA" id="ARBA00012982"/>
    </source>
</evidence>
<evidence type="ECO:0000256" key="10">
    <source>
        <dbReference type="ARBA" id="ARBA00048807"/>
    </source>
</evidence>
<name>A0A178MI46_9CHLR</name>
<dbReference type="Proteomes" id="UP000078287">
    <property type="component" value="Unassembled WGS sequence"/>
</dbReference>
<evidence type="ECO:0000256" key="1">
    <source>
        <dbReference type="ARBA" id="ARBA00001947"/>
    </source>
</evidence>
<dbReference type="AlphaFoldDB" id="A0A178MI46"/>
<dbReference type="EC" id="4.1.2.50" evidence="4"/>
<dbReference type="OrthoDB" id="9804698at2"/>
<dbReference type="EMBL" id="LWQS01000033">
    <property type="protein sequence ID" value="OAN48233.1"/>
    <property type="molecule type" value="Genomic_DNA"/>
</dbReference>
<keyword evidence="7" id="KW-0862">Zinc</keyword>
<comment type="cofactor">
    <cofactor evidence="1">
        <name>Zn(2+)</name>
        <dbReference type="ChEBI" id="CHEBI:29105"/>
    </cofactor>
</comment>
<evidence type="ECO:0000256" key="2">
    <source>
        <dbReference type="ARBA" id="ARBA00005061"/>
    </source>
</evidence>
<dbReference type="PANTHER" id="PTHR12589:SF7">
    <property type="entry name" value="6-PYRUVOYL TETRAHYDROBIOPTERIN SYNTHASE"/>
    <property type="match status" value="1"/>
</dbReference>
<dbReference type="FunFam" id="3.30.479.10:FF:000003">
    <property type="entry name" value="6-pyruvoyl tetrahydrobiopterin synthase"/>
    <property type="match status" value="2"/>
</dbReference>
<dbReference type="Pfam" id="PF01242">
    <property type="entry name" value="PTPS"/>
    <property type="match status" value="2"/>
</dbReference>
<evidence type="ECO:0000256" key="3">
    <source>
        <dbReference type="ARBA" id="ARBA00008900"/>
    </source>
</evidence>